<accession>A0ABU6ALP9</accession>
<dbReference type="RefSeq" id="WP_324269848.1">
    <property type="nucleotide sequence ID" value="NZ_JAWLNX010000048.1"/>
</dbReference>
<feature type="non-terminal residue" evidence="2">
    <location>
        <position position="1"/>
    </location>
</feature>
<feature type="region of interest" description="Disordered" evidence="1">
    <location>
        <begin position="34"/>
        <end position="76"/>
    </location>
</feature>
<feature type="region of interest" description="Disordered" evidence="1">
    <location>
        <begin position="1"/>
        <end position="21"/>
    </location>
</feature>
<dbReference type="Proteomes" id="UP001327093">
    <property type="component" value="Unassembled WGS sequence"/>
</dbReference>
<name>A0ABU6ALP9_9PSEU</name>
<evidence type="ECO:0000256" key="1">
    <source>
        <dbReference type="SAM" id="MobiDB-lite"/>
    </source>
</evidence>
<organism evidence="2 3">
    <name type="scientific">Saccharopolyspora mangrovi</name>
    <dbReference type="NCBI Taxonomy" id="3082379"/>
    <lineage>
        <taxon>Bacteria</taxon>
        <taxon>Bacillati</taxon>
        <taxon>Actinomycetota</taxon>
        <taxon>Actinomycetes</taxon>
        <taxon>Pseudonocardiales</taxon>
        <taxon>Pseudonocardiaceae</taxon>
        <taxon>Saccharopolyspora</taxon>
    </lineage>
</organism>
<feature type="compositionally biased region" description="Low complexity" evidence="1">
    <location>
        <begin position="46"/>
        <end position="59"/>
    </location>
</feature>
<evidence type="ECO:0000313" key="2">
    <source>
        <dbReference type="EMBL" id="MEB3372430.1"/>
    </source>
</evidence>
<protein>
    <submittedName>
        <fullName evidence="2">Uncharacterized protein</fullName>
    </submittedName>
</protein>
<gene>
    <name evidence="2" type="ORF">R4I43_34035</name>
</gene>
<reference evidence="2 3" key="1">
    <citation type="submission" date="2023-10" db="EMBL/GenBank/DDBJ databases">
        <title>Saccharopolyspora sp. nov., isolated from mangrove soil.</title>
        <authorList>
            <person name="Lu Y."/>
            <person name="Liu W."/>
        </authorList>
    </citation>
    <scope>NUCLEOTIDE SEQUENCE [LARGE SCALE GENOMIC DNA]</scope>
    <source>
        <strain evidence="2 3">S2-29</strain>
    </source>
</reference>
<sequence>EIQGEITRNIEDGTIGDHVGALPGEDHLWSEFFYQEPPRPTPSGRPSATPTDHPTATPARHLTEITSVSANEESELTRVSNEHLEVLTFDAIIERDTERLDSLQAEWFRRAERSRQLGQLSRDHSRKPHH</sequence>
<proteinExistence type="predicted"/>
<dbReference type="EMBL" id="JAWLNX010000048">
    <property type="protein sequence ID" value="MEB3372430.1"/>
    <property type="molecule type" value="Genomic_DNA"/>
</dbReference>
<evidence type="ECO:0000313" key="3">
    <source>
        <dbReference type="Proteomes" id="UP001327093"/>
    </source>
</evidence>
<comment type="caution">
    <text evidence="2">The sequence shown here is derived from an EMBL/GenBank/DDBJ whole genome shotgun (WGS) entry which is preliminary data.</text>
</comment>
<keyword evidence="3" id="KW-1185">Reference proteome</keyword>